<accession>A0A1H3K7I1</accession>
<sequence>MSFVKIIGCLMIIFSSSILGFNYSRVYTERVVGLINMQQCLQILQTEIMYAANPLPEALKEVFNKGNKKVSYVFNEIGKYLIYNKNASVYEGFVAISTELKNKLCFKDEDIEIILSFGRSLGISNRLDQEKYFKIALLQLQNQQKEAEEEKKKNSKMYKSLGVLVGFGIVLALY</sequence>
<dbReference type="InterPro" id="IPR014198">
    <property type="entry name" value="Spore_III_AB"/>
</dbReference>
<dbReference type="STRING" id="415015.SAMN05660462_00166"/>
<evidence type="ECO:0000313" key="2">
    <source>
        <dbReference type="EMBL" id="SDY48177.1"/>
    </source>
</evidence>
<dbReference type="NCBIfam" id="TIGR02833">
    <property type="entry name" value="spore_III_AB"/>
    <property type="match status" value="1"/>
</dbReference>
<dbReference type="Proteomes" id="UP000198625">
    <property type="component" value="Unassembled WGS sequence"/>
</dbReference>
<keyword evidence="3" id="KW-1185">Reference proteome</keyword>
<evidence type="ECO:0000313" key="3">
    <source>
        <dbReference type="Proteomes" id="UP000198625"/>
    </source>
</evidence>
<feature type="coiled-coil region" evidence="1">
    <location>
        <begin position="133"/>
        <end position="160"/>
    </location>
</feature>
<dbReference type="EMBL" id="FNQE01000001">
    <property type="protein sequence ID" value="SDY48177.1"/>
    <property type="molecule type" value="Genomic_DNA"/>
</dbReference>
<protein>
    <submittedName>
        <fullName evidence="2">Stage III sporulation protein AB</fullName>
    </submittedName>
</protein>
<dbReference type="RefSeq" id="WP_091725899.1">
    <property type="nucleotide sequence ID" value="NZ_FNQE01000001.1"/>
</dbReference>
<organism evidence="2 3">
    <name type="scientific">Proteiniborus ethanoligenes</name>
    <dbReference type="NCBI Taxonomy" id="415015"/>
    <lineage>
        <taxon>Bacteria</taxon>
        <taxon>Bacillati</taxon>
        <taxon>Bacillota</taxon>
        <taxon>Clostridia</taxon>
        <taxon>Eubacteriales</taxon>
        <taxon>Proteiniborus</taxon>
    </lineage>
</organism>
<gene>
    <name evidence="2" type="ORF">SAMN05660462_00166</name>
</gene>
<evidence type="ECO:0000256" key="1">
    <source>
        <dbReference type="SAM" id="Coils"/>
    </source>
</evidence>
<dbReference type="OrthoDB" id="1957909at2"/>
<keyword evidence="1" id="KW-0175">Coiled coil</keyword>
<proteinExistence type="predicted"/>
<reference evidence="2 3" key="1">
    <citation type="submission" date="2016-10" db="EMBL/GenBank/DDBJ databases">
        <authorList>
            <person name="de Groot N.N."/>
        </authorList>
    </citation>
    <scope>NUCLEOTIDE SEQUENCE [LARGE SCALE GENOMIC DNA]</scope>
    <source>
        <strain evidence="2 3">DSM 21650</strain>
    </source>
</reference>
<dbReference type="PIRSF" id="PIRSF021435">
    <property type="entry name" value="SpoIIIAB"/>
    <property type="match status" value="1"/>
</dbReference>
<dbReference type="AlphaFoldDB" id="A0A1H3K7I1"/>
<name>A0A1H3K7I1_9FIRM</name>
<dbReference type="Pfam" id="PF09548">
    <property type="entry name" value="Spore_III_AB"/>
    <property type="match status" value="1"/>
</dbReference>